<evidence type="ECO:0008006" key="3">
    <source>
        <dbReference type="Google" id="ProtNLM"/>
    </source>
</evidence>
<dbReference type="STRING" id="237018.SAMN04489723_11751"/>
<dbReference type="EMBL" id="FOKK01000017">
    <property type="protein sequence ID" value="SFB53445.1"/>
    <property type="molecule type" value="Genomic_DNA"/>
</dbReference>
<dbReference type="RefSeq" id="WP_092899998.1">
    <property type="nucleotide sequence ID" value="NZ_CAXBKE010000018.1"/>
</dbReference>
<dbReference type="Proteomes" id="UP000198790">
    <property type="component" value="Unassembled WGS sequence"/>
</dbReference>
<keyword evidence="2" id="KW-1185">Reference proteome</keyword>
<evidence type="ECO:0000313" key="1">
    <source>
        <dbReference type="EMBL" id="SFB53445.1"/>
    </source>
</evidence>
<proteinExistence type="predicted"/>
<gene>
    <name evidence="1" type="ORF">SAMN04489723_11751</name>
</gene>
<dbReference type="AlphaFoldDB" id="A0A1I1BSR8"/>
<evidence type="ECO:0000313" key="2">
    <source>
        <dbReference type="Proteomes" id="UP000198790"/>
    </source>
</evidence>
<protein>
    <recommendedName>
        <fullName evidence="3">Adhesin</fullName>
    </recommendedName>
</protein>
<sequence length="251" mass="28400">MKELGSSSLVINDRKQLKKYFAGGELPQENHFVVLIDSMFNKVDDGINKTDEDGLMIFPAGDEEKLLSFYDSLKDKKSSWMIVNGKGESKGLILRERDSAYPTIYFQKEGNIGIGTMSPRFKLEVQGIVASEGRVGVFHNGQVPADGKWHEVIGGLDGCHGFEIMAYAGKKDHGKYALTHAIALSTFGRSNPKIRKTSAYYGLWWHKLSLRWRGDTRNYNLQIRTLSNYGEGEKISFQLSKIWDDTFLKDF</sequence>
<accession>A0A1I1BSR8</accession>
<dbReference type="OrthoDB" id="9793307at2"/>
<reference evidence="1 2" key="1">
    <citation type="submission" date="2016-10" db="EMBL/GenBank/DDBJ databases">
        <authorList>
            <person name="de Groot N.N."/>
        </authorList>
    </citation>
    <scope>NUCLEOTIDE SEQUENCE [LARGE SCALE GENOMIC DNA]</scope>
    <source>
        <strain evidence="1 2">DSM 23399</strain>
    </source>
</reference>
<name>A0A1I1BSR8_9BACT</name>
<organism evidence="1 2">
    <name type="scientific">Algoriphagus aquimarinus</name>
    <dbReference type="NCBI Taxonomy" id="237018"/>
    <lineage>
        <taxon>Bacteria</taxon>
        <taxon>Pseudomonadati</taxon>
        <taxon>Bacteroidota</taxon>
        <taxon>Cytophagia</taxon>
        <taxon>Cytophagales</taxon>
        <taxon>Cyclobacteriaceae</taxon>
        <taxon>Algoriphagus</taxon>
    </lineage>
</organism>